<dbReference type="WBParaSite" id="SRAE_X000222200.1">
    <property type="protein sequence ID" value="SRAE_X000222200.1"/>
    <property type="gene ID" value="WBGene00267799"/>
</dbReference>
<organism evidence="4">
    <name type="scientific">Strongyloides ratti</name>
    <name type="common">Parasitic roundworm</name>
    <dbReference type="NCBI Taxonomy" id="34506"/>
    <lineage>
        <taxon>Eukaryota</taxon>
        <taxon>Metazoa</taxon>
        <taxon>Ecdysozoa</taxon>
        <taxon>Nematoda</taxon>
        <taxon>Chromadorea</taxon>
        <taxon>Rhabditida</taxon>
        <taxon>Tylenchina</taxon>
        <taxon>Panagrolaimomorpha</taxon>
        <taxon>Strongyloidoidea</taxon>
        <taxon>Strongyloididae</taxon>
        <taxon>Strongyloides</taxon>
    </lineage>
</organism>
<dbReference type="EMBL" id="LN609399">
    <property type="protein sequence ID" value="CEF60484.2"/>
    <property type="molecule type" value="Genomic_DNA"/>
</dbReference>
<keyword evidence="2" id="KW-0732">Signal</keyword>
<evidence type="ECO:0000313" key="5">
    <source>
        <dbReference type="Proteomes" id="UP000035682"/>
    </source>
</evidence>
<reference evidence="6 7" key="3">
    <citation type="submission" date="2020-12" db="UniProtKB">
        <authorList>
            <consortium name="WormBaseParasite"/>
        </authorList>
    </citation>
    <scope>IDENTIFICATION</scope>
</reference>
<reference evidence="5" key="2">
    <citation type="submission" date="2014-09" db="EMBL/GenBank/DDBJ databases">
        <authorList>
            <person name="Martin A.A."/>
        </authorList>
    </citation>
    <scope>NUCLEOTIDE SEQUENCE</scope>
    <source>
        <strain evidence="5">ED321</strain>
    </source>
</reference>
<evidence type="ECO:0000313" key="4">
    <source>
        <dbReference type="EMBL" id="CEF60484.2"/>
    </source>
</evidence>
<dbReference type="AlphaFoldDB" id="A0A090KZ20"/>
<evidence type="ECO:0000313" key="7">
    <source>
        <dbReference type="WBParaSite" id="SRAE_X000222300.1"/>
    </source>
</evidence>
<dbReference type="Proteomes" id="UP000035682">
    <property type="component" value="Unplaced"/>
</dbReference>
<evidence type="ECO:0000256" key="1">
    <source>
        <dbReference type="SAM" id="MobiDB-lite"/>
    </source>
</evidence>
<dbReference type="WormBase" id="SRAE_X000222300">
    <property type="protein sequence ID" value="SRP04783"/>
    <property type="gene ID" value="WBGene00267800"/>
</dbReference>
<dbReference type="EMBL" id="LN609399">
    <property type="protein sequence ID" value="CEF60483.1"/>
    <property type="molecule type" value="Genomic_DNA"/>
</dbReference>
<evidence type="ECO:0000313" key="6">
    <source>
        <dbReference type="WBParaSite" id="SRAE_X000222200.1"/>
    </source>
</evidence>
<feature type="chain" id="PRO_5015030230" evidence="2">
    <location>
        <begin position="24"/>
        <end position="117"/>
    </location>
</feature>
<name>A0A090KZ20_STRRB</name>
<sequence length="117" mass="13395">MNNFSSFILLTLLILLFCYKSLEISEKNLVDSLNAENVPVPVVLNDEEDKHIIEKRQRSRKQKKKQKRAKRNRRQLLASINAINLQFAALSRQISSLQVQVSNLATTTTTTMAPGRR</sequence>
<feature type="compositionally biased region" description="Basic residues" evidence="1">
    <location>
        <begin position="57"/>
        <end position="72"/>
    </location>
</feature>
<evidence type="ECO:0000256" key="2">
    <source>
        <dbReference type="SAM" id="SignalP"/>
    </source>
</evidence>
<gene>
    <name evidence="3 6 8" type="ORF">SRAE_X000222200</name>
    <name evidence="4 7 9" type="ORF">SRAE_X000222300</name>
</gene>
<feature type="signal peptide" evidence="2">
    <location>
        <begin position="1"/>
        <end position="23"/>
    </location>
</feature>
<protein>
    <submittedName>
        <fullName evidence="6 7">BZIP domain-containing protein</fullName>
    </submittedName>
</protein>
<dbReference type="WBParaSite" id="SRAE_X000222300.1">
    <property type="protein sequence ID" value="SRAE_X000222300.1"/>
    <property type="gene ID" value="WBGene00267800"/>
</dbReference>
<dbReference type="WormBase" id="SRAE_X000222200">
    <property type="protein sequence ID" value="SRP04783"/>
    <property type="gene ID" value="WBGene00267799"/>
</dbReference>
<dbReference type="GeneID" id="36385293"/>
<evidence type="ECO:0000313" key="3">
    <source>
        <dbReference type="EMBL" id="CEF60483.1"/>
    </source>
</evidence>
<proteinExistence type="predicted"/>
<accession>A0A090KZ20</accession>
<feature type="region of interest" description="Disordered" evidence="1">
    <location>
        <begin position="51"/>
        <end position="72"/>
    </location>
</feature>
<reference evidence="4" key="1">
    <citation type="submission" date="2014-09" db="EMBL/GenBank/DDBJ databases">
        <authorList>
            <person name="Aslett A.Martin."/>
        </authorList>
    </citation>
    <scope>NUCLEOTIDE SEQUENCE</scope>
    <source>
        <strain evidence="4">ED321 Heterogonic</strain>
    </source>
</reference>
<dbReference type="RefSeq" id="XP_024499692.1">
    <property type="nucleotide sequence ID" value="XM_024645307.1"/>
</dbReference>
<keyword evidence="5" id="KW-1185">Reference proteome</keyword>
<evidence type="ECO:0000313" key="9">
    <source>
        <dbReference type="WormBase" id="SRAE_X000222300"/>
    </source>
</evidence>
<evidence type="ECO:0000313" key="8">
    <source>
        <dbReference type="WormBase" id="SRAE_X000222200"/>
    </source>
</evidence>
<dbReference type="CTD" id="36385293"/>